<reference evidence="2" key="1">
    <citation type="journal article" date="2024" name="IScience">
        <title>Strigolactones Initiate the Formation of Haustorium-like Structures in Castilleja.</title>
        <authorList>
            <person name="Buerger M."/>
            <person name="Peterson D."/>
            <person name="Chory J."/>
        </authorList>
    </citation>
    <scope>NUCLEOTIDE SEQUENCE [LARGE SCALE GENOMIC DNA]</scope>
</reference>
<evidence type="ECO:0000313" key="2">
    <source>
        <dbReference type="Proteomes" id="UP001632038"/>
    </source>
</evidence>
<dbReference type="InterPro" id="IPR036047">
    <property type="entry name" value="F-box-like_dom_sf"/>
</dbReference>
<evidence type="ECO:0000313" key="1">
    <source>
        <dbReference type="EMBL" id="KAL3640860.1"/>
    </source>
</evidence>
<proteinExistence type="predicted"/>
<dbReference type="Gene3D" id="3.80.10.10">
    <property type="entry name" value="Ribonuclease Inhibitor"/>
    <property type="match status" value="1"/>
</dbReference>
<dbReference type="InterPro" id="IPR032675">
    <property type="entry name" value="LRR_dom_sf"/>
</dbReference>
<dbReference type="InterPro" id="IPR050232">
    <property type="entry name" value="FBL13/AtMIF1-like"/>
</dbReference>
<protein>
    <submittedName>
        <fullName evidence="1">Uncharacterized protein</fullName>
    </submittedName>
</protein>
<dbReference type="PANTHER" id="PTHR31900">
    <property type="entry name" value="F-BOX/RNI SUPERFAMILY PROTEIN-RELATED"/>
    <property type="match status" value="1"/>
</dbReference>
<dbReference type="SUPFAM" id="SSF52047">
    <property type="entry name" value="RNI-like"/>
    <property type="match status" value="1"/>
</dbReference>
<organism evidence="1 2">
    <name type="scientific">Castilleja foliolosa</name>
    <dbReference type="NCBI Taxonomy" id="1961234"/>
    <lineage>
        <taxon>Eukaryota</taxon>
        <taxon>Viridiplantae</taxon>
        <taxon>Streptophyta</taxon>
        <taxon>Embryophyta</taxon>
        <taxon>Tracheophyta</taxon>
        <taxon>Spermatophyta</taxon>
        <taxon>Magnoliopsida</taxon>
        <taxon>eudicotyledons</taxon>
        <taxon>Gunneridae</taxon>
        <taxon>Pentapetalae</taxon>
        <taxon>asterids</taxon>
        <taxon>lamiids</taxon>
        <taxon>Lamiales</taxon>
        <taxon>Orobanchaceae</taxon>
        <taxon>Pedicularideae</taxon>
        <taxon>Castillejinae</taxon>
        <taxon>Castilleja</taxon>
    </lineage>
</organism>
<sequence>MGCEFQIPEPLIQHIQSFLTGKKAAQTTVLSKSWHSAWLTRPNLEFNEADFLRKRSYYDDDRFNYVFSDFAKKTIQRYEESNRSIERLSLHIKTRSPSMVDLASELIMRALKIGVTHLSCDYPKLKGLILPSEVDDCFREFVLPKEVFEAENLVELSLIGCEIGINSMKCLSLKSLSLKEAGIESIYNIISSCPLIQKLSLTYIYGTHEAWPTTVLPKLSELRCLVLCDVRFGTLWCLGDLLPMFPSLQDLTLIHCVDVREVCSPSLERLTFKPSNFGSRVEFDIPSIDKFTFEGSIIPSVCFKSTSSKYWESHVSIKCEYDRAHLSTSWFLELNQLLTELSQSKIYLSLHVKSKYSFDYEVGGFEGLPKPQVENVTVNMYCLPSLSCYALFDGLFRICRPRFITLDLLPQWHDDNLHEWNDYAKKNNDFICKTLVQAMKRTCSFQILCMNGLHDLEEVNVKLYDKDVPAWRPLPLESLLDASKSLTEWQKIRFQLKWNL</sequence>
<dbReference type="AlphaFoldDB" id="A0ABD3DET8"/>
<dbReference type="Proteomes" id="UP001632038">
    <property type="component" value="Unassembled WGS sequence"/>
</dbReference>
<comment type="caution">
    <text evidence="1">The sequence shown here is derived from an EMBL/GenBank/DDBJ whole genome shotgun (WGS) entry which is preliminary data.</text>
</comment>
<gene>
    <name evidence="1" type="ORF">CASFOL_015828</name>
</gene>
<keyword evidence="2" id="KW-1185">Reference proteome</keyword>
<accession>A0ABD3DET8</accession>
<dbReference type="SUPFAM" id="SSF81383">
    <property type="entry name" value="F-box domain"/>
    <property type="match status" value="1"/>
</dbReference>
<dbReference type="PANTHER" id="PTHR31900:SF29">
    <property type="entry name" value="FBD-LIKE DOMAIN FAMILY PROTEIN"/>
    <property type="match status" value="1"/>
</dbReference>
<dbReference type="EMBL" id="JAVIJP010000017">
    <property type="protein sequence ID" value="KAL3640860.1"/>
    <property type="molecule type" value="Genomic_DNA"/>
</dbReference>
<name>A0ABD3DET8_9LAMI</name>